<accession>A0A2U9IPB3</accession>
<dbReference type="InterPro" id="IPR036388">
    <property type="entry name" value="WH-like_DNA-bd_sf"/>
</dbReference>
<dbReference type="AlphaFoldDB" id="A0A2U9IPB3"/>
<protein>
    <submittedName>
        <fullName evidence="2">PadR family transcriptional regulator</fullName>
    </submittedName>
</protein>
<evidence type="ECO:0000313" key="2">
    <source>
        <dbReference type="EMBL" id="AWR97880.1"/>
    </source>
</evidence>
<dbReference type="InterPro" id="IPR036390">
    <property type="entry name" value="WH_DNA-bd_sf"/>
</dbReference>
<feature type="domain" description="Transcription regulator PadR N-terminal" evidence="1">
    <location>
        <begin position="24"/>
        <end position="91"/>
    </location>
</feature>
<dbReference type="CDD" id="cd00090">
    <property type="entry name" value="HTH_ARSR"/>
    <property type="match status" value="1"/>
</dbReference>
<dbReference type="KEGG" id="asul:DFR86_10250"/>
<organism evidence="2 3">
    <name type="scientific">Acidianus sulfidivorans JP7</name>
    <dbReference type="NCBI Taxonomy" id="619593"/>
    <lineage>
        <taxon>Archaea</taxon>
        <taxon>Thermoproteota</taxon>
        <taxon>Thermoprotei</taxon>
        <taxon>Sulfolobales</taxon>
        <taxon>Sulfolobaceae</taxon>
        <taxon>Acidianus</taxon>
    </lineage>
</organism>
<dbReference type="OrthoDB" id="56053at2157"/>
<proteinExistence type="predicted"/>
<dbReference type="InterPro" id="IPR005149">
    <property type="entry name" value="Tscrpt_reg_PadR_N"/>
</dbReference>
<keyword evidence="3" id="KW-1185">Reference proteome</keyword>
<dbReference type="Gene3D" id="1.10.10.10">
    <property type="entry name" value="Winged helix-like DNA-binding domain superfamily/Winged helix DNA-binding domain"/>
    <property type="match status" value="1"/>
</dbReference>
<evidence type="ECO:0000313" key="3">
    <source>
        <dbReference type="Proteomes" id="UP000248410"/>
    </source>
</evidence>
<dbReference type="SUPFAM" id="SSF46785">
    <property type="entry name" value="Winged helix' DNA-binding domain"/>
    <property type="match status" value="1"/>
</dbReference>
<dbReference type="PANTHER" id="PTHR43252">
    <property type="entry name" value="TRANSCRIPTIONAL REGULATOR YQJI"/>
    <property type="match status" value="1"/>
</dbReference>
<gene>
    <name evidence="2" type="ORF">DFR86_10250</name>
</gene>
<name>A0A2U9IPB3_9CREN</name>
<dbReference type="Pfam" id="PF03551">
    <property type="entry name" value="PadR"/>
    <property type="match status" value="1"/>
</dbReference>
<dbReference type="PANTHER" id="PTHR43252:SF5">
    <property type="entry name" value="TRANSCRIPTIONAL REGULATOR, PADR-LIKE FAMILY"/>
    <property type="match status" value="1"/>
</dbReference>
<reference evidence="2 3" key="1">
    <citation type="submission" date="2018-05" db="EMBL/GenBank/DDBJ databases">
        <title>Complete Genome Sequences of Extremely Thermoacidophilic, Metal-Mobilizing Type-Strain Members of the Archaeal Family Sulfolobaceae: Acidianus brierleyi DSM-1651T, Acidianus sulfidivorans DSM-18786T, Metallosphaera hakonensis DSM-7519T, and Metallosphaera prunae DSM-10039T.</title>
        <authorList>
            <person name="Counts J.A."/>
            <person name="Kelly R.M."/>
        </authorList>
    </citation>
    <scope>NUCLEOTIDE SEQUENCE [LARGE SCALE GENOMIC DNA]</scope>
    <source>
        <strain evidence="2 3">JP7</strain>
    </source>
</reference>
<sequence length="143" mass="16308">MFKSIIHSLFVHFHSHGRGLRHIILHLLATEGPLTGAEIMERVEEESMGMWRPSPGSVYPMIKALEEEGLIKVAKIEGTKKYYELSETGRSIIGGEPKEKRIGQSITELDSLVDYILDNWDKLSEEDKNKLKKISEKLNNAFK</sequence>
<dbReference type="InterPro" id="IPR011991">
    <property type="entry name" value="ArsR-like_HTH"/>
</dbReference>
<dbReference type="Proteomes" id="UP000248410">
    <property type="component" value="Chromosome"/>
</dbReference>
<dbReference type="EMBL" id="CP029288">
    <property type="protein sequence ID" value="AWR97880.1"/>
    <property type="molecule type" value="Genomic_DNA"/>
</dbReference>
<evidence type="ECO:0000259" key="1">
    <source>
        <dbReference type="Pfam" id="PF03551"/>
    </source>
</evidence>